<dbReference type="AlphaFoldDB" id="A0A9W9J009"/>
<gene>
    <name evidence="1" type="ORF">N7449_010437</name>
</gene>
<dbReference type="Proteomes" id="UP001150942">
    <property type="component" value="Unassembled WGS sequence"/>
</dbReference>
<evidence type="ECO:0000313" key="1">
    <source>
        <dbReference type="EMBL" id="KAJ5187443.1"/>
    </source>
</evidence>
<reference evidence="1" key="2">
    <citation type="journal article" date="2023" name="IMA Fungus">
        <title>Comparative genomic study of the Penicillium genus elucidates a diverse pangenome and 15 lateral gene transfer events.</title>
        <authorList>
            <person name="Petersen C."/>
            <person name="Sorensen T."/>
            <person name="Nielsen M.R."/>
            <person name="Sondergaard T.E."/>
            <person name="Sorensen J.L."/>
            <person name="Fitzpatrick D.A."/>
            <person name="Frisvad J.C."/>
            <person name="Nielsen K.L."/>
        </authorList>
    </citation>
    <scope>NUCLEOTIDE SEQUENCE</scope>
    <source>
        <strain evidence="1">IBT 20477</strain>
    </source>
</reference>
<accession>A0A9W9J009</accession>
<keyword evidence="2" id="KW-1185">Reference proteome</keyword>
<sequence length="94" mass="10254">MLWSPIDEKGGRAAKELAATEDPALDPLSYLGNSVTAAYYHRSVALPLELLQPLVYNALSRVVLQLPAMGAALHHTVQFIQLQDGRDEEVDALV</sequence>
<comment type="caution">
    <text evidence="1">The sequence shown here is derived from an EMBL/GenBank/DDBJ whole genome shotgun (WGS) entry which is preliminary data.</text>
</comment>
<proteinExistence type="predicted"/>
<organism evidence="1 2">
    <name type="scientific">Penicillium cf. viridicatum</name>
    <dbReference type="NCBI Taxonomy" id="2972119"/>
    <lineage>
        <taxon>Eukaryota</taxon>
        <taxon>Fungi</taxon>
        <taxon>Dikarya</taxon>
        <taxon>Ascomycota</taxon>
        <taxon>Pezizomycotina</taxon>
        <taxon>Eurotiomycetes</taxon>
        <taxon>Eurotiomycetidae</taxon>
        <taxon>Eurotiales</taxon>
        <taxon>Aspergillaceae</taxon>
        <taxon>Penicillium</taxon>
    </lineage>
</organism>
<protein>
    <submittedName>
        <fullName evidence="1">Uncharacterized protein</fullName>
    </submittedName>
</protein>
<evidence type="ECO:0000313" key="2">
    <source>
        <dbReference type="Proteomes" id="UP001150942"/>
    </source>
</evidence>
<dbReference type="EMBL" id="JAPQKQ010000007">
    <property type="protein sequence ID" value="KAJ5187443.1"/>
    <property type="molecule type" value="Genomic_DNA"/>
</dbReference>
<reference evidence="1" key="1">
    <citation type="submission" date="2022-11" db="EMBL/GenBank/DDBJ databases">
        <authorList>
            <person name="Petersen C."/>
        </authorList>
    </citation>
    <scope>NUCLEOTIDE SEQUENCE</scope>
    <source>
        <strain evidence="1">IBT 20477</strain>
    </source>
</reference>
<dbReference type="OrthoDB" id="2150604at2759"/>
<name>A0A9W9J009_9EURO</name>